<comment type="caution">
    <text evidence="1">The sequence shown here is derived from an EMBL/GenBank/DDBJ whole genome shotgun (WGS) entry which is preliminary data.</text>
</comment>
<dbReference type="EMBL" id="MU796673">
    <property type="protein sequence ID" value="KAJ3803842.1"/>
    <property type="molecule type" value="Genomic_DNA"/>
</dbReference>
<proteinExistence type="predicted"/>
<name>A0ACC1TGT0_9AGAR</name>
<protein>
    <submittedName>
        <fullName evidence="1">Uncharacterized protein</fullName>
    </submittedName>
</protein>
<evidence type="ECO:0000313" key="1">
    <source>
        <dbReference type="EMBL" id="KAJ3803842.1"/>
    </source>
</evidence>
<evidence type="ECO:0000313" key="2">
    <source>
        <dbReference type="Proteomes" id="UP001163835"/>
    </source>
</evidence>
<gene>
    <name evidence="1" type="ORF">F5876DRAFT_71123</name>
</gene>
<organism evidence="1 2">
    <name type="scientific">Lentinula aff. lateritia</name>
    <dbReference type="NCBI Taxonomy" id="2804960"/>
    <lineage>
        <taxon>Eukaryota</taxon>
        <taxon>Fungi</taxon>
        <taxon>Dikarya</taxon>
        <taxon>Basidiomycota</taxon>
        <taxon>Agaricomycotina</taxon>
        <taxon>Agaricomycetes</taxon>
        <taxon>Agaricomycetidae</taxon>
        <taxon>Agaricales</taxon>
        <taxon>Marasmiineae</taxon>
        <taxon>Omphalotaceae</taxon>
        <taxon>Lentinula</taxon>
    </lineage>
</organism>
<keyword evidence="2" id="KW-1185">Reference proteome</keyword>
<sequence length="244" mass="27042">MHVFPHRALNMMFSSSSLLTALNDSETKTILSLEIAKDIIRLQGQQILRVRAKPGKAQACSKHQPPNGDAGDDTEDDIEDDSENEEHLFRVDTAFQGPSPFDSVWSSDEEDRYLVQAATLSSVEEPPSKSQSSTSSTGSAGVGPTVSGADMQGEASHRLPLFSTKSSIHNSSILFSRKQRVTIFIYFPHKVEIHCGRGHLLLEGARISFDILKRPEEAKLDIDSNQIHDSEVFMEIIFKNRDTS</sequence>
<dbReference type="Proteomes" id="UP001163835">
    <property type="component" value="Unassembled WGS sequence"/>
</dbReference>
<reference evidence="1" key="1">
    <citation type="submission" date="2022-09" db="EMBL/GenBank/DDBJ databases">
        <title>A Global Phylogenomic Analysis of the Shiitake Genus Lentinula.</title>
        <authorList>
            <consortium name="DOE Joint Genome Institute"/>
            <person name="Sierra-Patev S."/>
            <person name="Min B."/>
            <person name="Naranjo-Ortiz M."/>
            <person name="Looney B."/>
            <person name="Konkel Z."/>
            <person name="Slot J.C."/>
            <person name="Sakamoto Y."/>
            <person name="Steenwyk J.L."/>
            <person name="Rokas A."/>
            <person name="Carro J."/>
            <person name="Camarero S."/>
            <person name="Ferreira P."/>
            <person name="Molpeceres G."/>
            <person name="Ruiz-Duenas F.J."/>
            <person name="Serrano A."/>
            <person name="Henrissat B."/>
            <person name="Drula E."/>
            <person name="Hughes K.W."/>
            <person name="Mata J.L."/>
            <person name="Ishikawa N.K."/>
            <person name="Vargas-Isla R."/>
            <person name="Ushijima S."/>
            <person name="Smith C.A."/>
            <person name="Ahrendt S."/>
            <person name="Andreopoulos W."/>
            <person name="He G."/>
            <person name="Labutti K."/>
            <person name="Lipzen A."/>
            <person name="Ng V."/>
            <person name="Riley R."/>
            <person name="Sandor L."/>
            <person name="Barry K."/>
            <person name="Martinez A.T."/>
            <person name="Xiao Y."/>
            <person name="Gibbons J.G."/>
            <person name="Terashima K."/>
            <person name="Grigoriev I.V."/>
            <person name="Hibbett D.S."/>
        </authorList>
    </citation>
    <scope>NUCLEOTIDE SEQUENCE</scope>
    <source>
        <strain evidence="1">TMI1499</strain>
    </source>
</reference>
<accession>A0ACC1TGT0</accession>